<dbReference type="OrthoDB" id="1739069at2759"/>
<gene>
    <name evidence="12" type="primary">LOC103649250</name>
</gene>
<keyword evidence="7" id="KW-0472">Membrane</keyword>
<keyword evidence="5" id="KW-0375">Hydrogen ion transport</keyword>
<evidence type="ECO:0000256" key="3">
    <source>
        <dbReference type="ARBA" id="ARBA00007681"/>
    </source>
</evidence>
<evidence type="ECO:0007829" key="14">
    <source>
        <dbReference type="PeptideAtlas" id="A0A804MRB5"/>
    </source>
</evidence>
<accession>A0A804MRB5</accession>
<evidence type="ECO:0000256" key="6">
    <source>
        <dbReference type="ARBA" id="ARBA00023065"/>
    </source>
</evidence>
<dbReference type="Gramene" id="Zm00001eb105860_T001">
    <property type="protein sequence ID" value="Zm00001eb105860_P001"/>
    <property type="gene ID" value="Zm00001eb105860"/>
</dbReference>
<keyword evidence="4" id="KW-0813">Transport</keyword>
<dbReference type="GeneID" id="103649250"/>
<dbReference type="EnsemblPlants" id="Zm00001eb105860_T001">
    <property type="protein sequence ID" value="Zm00001eb105860_P001"/>
    <property type="gene ID" value="Zm00001eb105860"/>
</dbReference>
<sequence length="110" mass="12162">MSPKGEICDVNGVCVDATEDELFRLTTKEGKLTVEHEKVKIETQPFSPVVHFEQDPVQILDALLPLYLNSQLLRALQESLASELAAQMSAMSSATDNAIELRKNLSIAYN</sequence>
<name>A0A804MRB5_MAIZE</name>
<dbReference type="SUPFAM" id="SSF52943">
    <property type="entry name" value="ATP synthase (F1-ATPase), gamma subunit"/>
    <property type="match status" value="1"/>
</dbReference>
<keyword evidence="13" id="KW-1185">Reference proteome</keyword>
<dbReference type="PANTHER" id="PTHR11693:SF41">
    <property type="entry name" value="ATP SYNTHASE GAMMA CHAIN, CHLOROPLASTIC"/>
    <property type="match status" value="1"/>
</dbReference>
<comment type="function">
    <text evidence="1">Produces ATP from ADP in the presence of a proton gradient across the membrane. The gamma chain is believed to be important in regulating ATPase activity and the flow of protons through the CF(0) complex.</text>
</comment>
<dbReference type="Gene3D" id="1.10.287.80">
    <property type="entry name" value="ATP synthase, gamma subunit, helix hairpin domain"/>
    <property type="match status" value="1"/>
</dbReference>
<dbReference type="InterPro" id="IPR000131">
    <property type="entry name" value="ATP_synth_F1_gsu"/>
</dbReference>
<dbReference type="AlphaFoldDB" id="A0A804MRB5"/>
<evidence type="ECO:0000256" key="10">
    <source>
        <dbReference type="ARBA" id="ARBA00031066"/>
    </source>
</evidence>
<evidence type="ECO:0000313" key="13">
    <source>
        <dbReference type="Proteomes" id="UP000007305"/>
    </source>
</evidence>
<comment type="subcellular location">
    <subcellularLocation>
        <location evidence="2">Membrane</location>
        <topology evidence="2">Peripheral membrane protein</topology>
    </subcellularLocation>
</comment>
<reference evidence="12" key="2">
    <citation type="submission" date="2019-07" db="EMBL/GenBank/DDBJ databases">
        <authorList>
            <person name="Seetharam A."/>
            <person name="Woodhouse M."/>
            <person name="Cannon E."/>
        </authorList>
    </citation>
    <scope>NUCLEOTIDE SEQUENCE [LARGE SCALE GENOMIC DNA]</scope>
    <source>
        <strain evidence="12">cv. B73</strain>
    </source>
</reference>
<comment type="subunit">
    <text evidence="11">F-type ATPases have 2 components, CF(1) - the catalytic core - and CF(0) - the membrane proton channel. CF(1) has five subunits: alpha(3), beta(3), gamma(1), delta(1), epsilon(1). CF(0) has four main subunits: a, b, b' and c.</text>
</comment>
<evidence type="ECO:0000256" key="2">
    <source>
        <dbReference type="ARBA" id="ARBA00004170"/>
    </source>
</evidence>
<evidence type="ECO:0000313" key="12">
    <source>
        <dbReference type="EnsemblPlants" id="Zm00001eb105860_P001"/>
    </source>
</evidence>
<dbReference type="KEGG" id="zma:103649250"/>
<protein>
    <recommendedName>
        <fullName evidence="10">F-ATPase gamma subunit</fullName>
    </recommendedName>
</protein>
<proteinExistence type="evidence at protein level"/>
<organism evidence="12 13">
    <name type="scientific">Zea mays</name>
    <name type="common">Maize</name>
    <dbReference type="NCBI Taxonomy" id="4577"/>
    <lineage>
        <taxon>Eukaryota</taxon>
        <taxon>Viridiplantae</taxon>
        <taxon>Streptophyta</taxon>
        <taxon>Embryophyta</taxon>
        <taxon>Tracheophyta</taxon>
        <taxon>Spermatophyta</taxon>
        <taxon>Magnoliopsida</taxon>
        <taxon>Liliopsida</taxon>
        <taxon>Poales</taxon>
        <taxon>Poaceae</taxon>
        <taxon>PACMAD clade</taxon>
        <taxon>Panicoideae</taxon>
        <taxon>Andropogonodae</taxon>
        <taxon>Andropogoneae</taxon>
        <taxon>Tripsacinae</taxon>
        <taxon>Zea</taxon>
    </lineage>
</organism>
<evidence type="ECO:0000256" key="1">
    <source>
        <dbReference type="ARBA" id="ARBA00003456"/>
    </source>
</evidence>
<dbReference type="Pfam" id="PF00231">
    <property type="entry name" value="ATP-synt"/>
    <property type="match status" value="1"/>
</dbReference>
<evidence type="ECO:0000256" key="8">
    <source>
        <dbReference type="ARBA" id="ARBA00023196"/>
    </source>
</evidence>
<dbReference type="Gene3D" id="3.40.1380.10">
    <property type="match status" value="1"/>
</dbReference>
<reference evidence="13" key="1">
    <citation type="submission" date="2015-12" db="EMBL/GenBank/DDBJ databases">
        <title>Update maize B73 reference genome by single molecule sequencing technologies.</title>
        <authorList>
            <consortium name="Maize Genome Sequencing Project"/>
            <person name="Ware D."/>
        </authorList>
    </citation>
    <scope>NUCLEOTIDE SEQUENCE [LARGE SCALE GENOMIC DNA]</scope>
    <source>
        <strain evidence="13">cv. B73</strain>
    </source>
</reference>
<evidence type="ECO:0000256" key="7">
    <source>
        <dbReference type="ARBA" id="ARBA00023136"/>
    </source>
</evidence>
<evidence type="ECO:0000256" key="9">
    <source>
        <dbReference type="ARBA" id="ARBA00023310"/>
    </source>
</evidence>
<keyword evidence="6" id="KW-0406">Ion transport</keyword>
<evidence type="ECO:0000256" key="11">
    <source>
        <dbReference type="ARBA" id="ARBA00038805"/>
    </source>
</evidence>
<reference evidence="12" key="3">
    <citation type="submission" date="2021-05" db="UniProtKB">
        <authorList>
            <consortium name="EnsemblPlants"/>
        </authorList>
    </citation>
    <scope>IDENTIFICATION</scope>
    <source>
        <strain evidence="12">cv. B73</strain>
    </source>
</reference>
<dbReference type="GO" id="GO:0046933">
    <property type="term" value="F:proton-transporting ATP synthase activity, rotational mechanism"/>
    <property type="evidence" value="ECO:0007669"/>
    <property type="project" value="InterPro"/>
</dbReference>
<dbReference type="Proteomes" id="UP000007305">
    <property type="component" value="Chromosome 2"/>
</dbReference>
<evidence type="ECO:0000256" key="5">
    <source>
        <dbReference type="ARBA" id="ARBA00022781"/>
    </source>
</evidence>
<evidence type="ECO:0000256" key="4">
    <source>
        <dbReference type="ARBA" id="ARBA00022448"/>
    </source>
</evidence>
<keyword evidence="8" id="KW-0139">CF(1)</keyword>
<dbReference type="PANTHER" id="PTHR11693">
    <property type="entry name" value="ATP SYNTHASE GAMMA CHAIN"/>
    <property type="match status" value="1"/>
</dbReference>
<comment type="similarity">
    <text evidence="3">Belongs to the ATPase gamma chain family.</text>
</comment>
<dbReference type="InterPro" id="IPR035968">
    <property type="entry name" value="ATP_synth_F1_ATPase_gsu"/>
</dbReference>
<keyword evidence="9" id="KW-0066">ATP synthesis</keyword>
<dbReference type="GO" id="GO:0045259">
    <property type="term" value="C:proton-transporting ATP synthase complex"/>
    <property type="evidence" value="ECO:0007669"/>
    <property type="project" value="UniProtKB-KW"/>
</dbReference>
<keyword evidence="14" id="KW-1267">Proteomics identification</keyword>
<dbReference type="InParanoid" id="A0A804MRB5"/>
<dbReference type="RefSeq" id="XP_020404969.1">
    <property type="nucleotide sequence ID" value="XM_020549380.1"/>
</dbReference>